<comment type="caution">
    <text evidence="1">The sequence shown here is derived from an EMBL/GenBank/DDBJ whole genome shotgun (WGS) entry which is preliminary data.</text>
</comment>
<dbReference type="EMBL" id="JAFMNU010000132">
    <property type="protein sequence ID" value="MBO0624553.1"/>
    <property type="molecule type" value="Genomic_DNA"/>
</dbReference>
<organism evidence="1 2">
    <name type="scientific">Bifidobacterium asteroides</name>
    <dbReference type="NCBI Taxonomy" id="1684"/>
    <lineage>
        <taxon>Bacteria</taxon>
        <taxon>Bacillati</taxon>
        <taxon>Actinomycetota</taxon>
        <taxon>Actinomycetes</taxon>
        <taxon>Bifidobacteriales</taxon>
        <taxon>Bifidobacteriaceae</taxon>
        <taxon>Bifidobacterium</taxon>
    </lineage>
</organism>
<dbReference type="Proteomes" id="UP000664299">
    <property type="component" value="Unassembled WGS sequence"/>
</dbReference>
<sequence>MMPYVPLVGGDIWNTDSAGVPLSMWKAKIEALMAVVADHHVVFEQLELMFHTLYDSA</sequence>
<name>A0ABS3IW04_9BIFI</name>
<evidence type="ECO:0000313" key="1">
    <source>
        <dbReference type="EMBL" id="MBO0624553.1"/>
    </source>
</evidence>
<protein>
    <submittedName>
        <fullName evidence="1">Uncharacterized protein</fullName>
    </submittedName>
</protein>
<reference evidence="1" key="1">
    <citation type="submission" date="2021-03" db="EMBL/GenBank/DDBJ databases">
        <title>Genome sequence of Bifidobacterium asteroides strain wkB204 isolated from a honey bee gut.</title>
        <authorList>
            <person name="Motta E.V.S."/>
            <person name="Kwong W.K."/>
            <person name="Moran N.A."/>
        </authorList>
    </citation>
    <scope>NUCLEOTIDE SEQUENCE</scope>
    <source>
        <strain evidence="1">WkB204</strain>
    </source>
</reference>
<keyword evidence="2" id="KW-1185">Reference proteome</keyword>
<dbReference type="RefSeq" id="WP_211120929.1">
    <property type="nucleotide sequence ID" value="NZ_JAFMNU020000001.1"/>
</dbReference>
<proteinExistence type="predicted"/>
<accession>A0ABS3IW04</accession>
<evidence type="ECO:0000313" key="2">
    <source>
        <dbReference type="Proteomes" id="UP000664299"/>
    </source>
</evidence>
<gene>
    <name evidence="1" type="ORF">J1F30_09375</name>
</gene>